<dbReference type="InterPro" id="IPR003689">
    <property type="entry name" value="ZIP"/>
</dbReference>
<sequence length="539" mass="59137">MGFELNILLSLFCIAQMVLSLTDTEDLQRLFSQAVVNLDSTLSKLAISIYPSNETFNLSTFSSSCFKTAADFNNCIGNQTQCLSLRDVSTLYKLDADQALTQGNVSVISSALLYSLVSCRHHHTQELKNISSPSSPDLVKHVMPSTEASWGYSMLFVTIINLCSLTGALIVPCMKLAKYKLLLMFMVALAVGTLAGSGLLFLIPEAFHLVHDDNIDYIWKASTVMGGIYLFYVTEKIMRMINTRREAIYPAVNTNFKKKRDELATHDTITTSFRRIPIDNNIPEKDFSHIPENIGGMCNSQPDSNSSSYSICSDAASPDNHDNDVHILNGDNHKGSSDDGCGDAPYTISVACEKHPSNGHSPQHHAHHHRHRGEGEIAPVAYMIIFGDALHNFIDGLSIGSAFTQSIMTGVGVSVAVLCEELPHELGDFAVLLNSGMRFKKAIFYNFLSACTCYIGVIIGILLGENTQSHEWIFAVAGGMFLYISLVDMMPEMNTAAETPEGKQFGEVRTFLLQNVGVLTGYGIMLIMALYGGNINFEN</sequence>
<evidence type="ECO:0000313" key="8">
    <source>
        <dbReference type="EMBL" id="KAK0043988.1"/>
    </source>
</evidence>
<reference evidence="8" key="1">
    <citation type="journal article" date="2023" name="PLoS Negl. Trop. Dis.">
        <title>A genome sequence for Biomphalaria pfeifferi, the major vector snail for the human-infecting parasite Schistosoma mansoni.</title>
        <authorList>
            <person name="Bu L."/>
            <person name="Lu L."/>
            <person name="Laidemitt M.R."/>
            <person name="Zhang S.M."/>
            <person name="Mutuku M."/>
            <person name="Mkoji G."/>
            <person name="Steinauer M."/>
            <person name="Loker E.S."/>
        </authorList>
    </citation>
    <scope>NUCLEOTIDE SEQUENCE</scope>
    <source>
        <strain evidence="8">KasaAsao</strain>
    </source>
</reference>
<feature type="transmembrane region" description="Helical" evidence="6">
    <location>
        <begin position="215"/>
        <end position="234"/>
    </location>
</feature>
<evidence type="ECO:0000256" key="4">
    <source>
        <dbReference type="ARBA" id="ARBA00022989"/>
    </source>
</evidence>
<proteinExistence type="inferred from homology"/>
<feature type="signal peptide" evidence="7">
    <location>
        <begin position="1"/>
        <end position="20"/>
    </location>
</feature>
<dbReference type="PANTHER" id="PTHR12191">
    <property type="entry name" value="SOLUTE CARRIER FAMILY 39"/>
    <property type="match status" value="1"/>
</dbReference>
<evidence type="ECO:0000256" key="3">
    <source>
        <dbReference type="ARBA" id="ARBA00022692"/>
    </source>
</evidence>
<keyword evidence="7" id="KW-0732">Signal</keyword>
<dbReference type="EMBL" id="JASAOG010000207">
    <property type="protein sequence ID" value="KAK0043988.1"/>
    <property type="molecule type" value="Genomic_DNA"/>
</dbReference>
<evidence type="ECO:0000256" key="5">
    <source>
        <dbReference type="ARBA" id="ARBA00023136"/>
    </source>
</evidence>
<dbReference type="GO" id="GO:0140410">
    <property type="term" value="F:monoatomic cation:bicarbonate symporter activity"/>
    <property type="evidence" value="ECO:0007669"/>
    <property type="project" value="TreeGrafter"/>
</dbReference>
<feature type="transmembrane region" description="Helical" evidence="6">
    <location>
        <begin position="181"/>
        <end position="203"/>
    </location>
</feature>
<dbReference type="GO" id="GO:0005385">
    <property type="term" value="F:zinc ion transmembrane transporter activity"/>
    <property type="evidence" value="ECO:0007669"/>
    <property type="project" value="TreeGrafter"/>
</dbReference>
<dbReference type="Pfam" id="PF02535">
    <property type="entry name" value="Zip"/>
    <property type="match status" value="1"/>
</dbReference>
<reference evidence="8" key="2">
    <citation type="submission" date="2023-04" db="EMBL/GenBank/DDBJ databases">
        <authorList>
            <person name="Bu L."/>
            <person name="Lu L."/>
            <person name="Laidemitt M.R."/>
            <person name="Zhang S.M."/>
            <person name="Mutuku M."/>
            <person name="Mkoji G."/>
            <person name="Steinauer M."/>
            <person name="Loker E.S."/>
        </authorList>
    </citation>
    <scope>NUCLEOTIDE SEQUENCE</scope>
    <source>
        <strain evidence="8">KasaAsao</strain>
        <tissue evidence="8">Whole Snail</tissue>
    </source>
</reference>
<name>A0AAD8AYK7_BIOPF</name>
<keyword evidence="3 6" id="KW-0812">Transmembrane</keyword>
<comment type="subcellular location">
    <subcellularLocation>
        <location evidence="1">Membrane</location>
        <topology evidence="1">Multi-pass membrane protein</topology>
    </subcellularLocation>
</comment>
<feature type="transmembrane region" description="Helical" evidence="6">
    <location>
        <begin position="511"/>
        <end position="531"/>
    </location>
</feature>
<feature type="chain" id="PRO_5042206523" evidence="7">
    <location>
        <begin position="21"/>
        <end position="539"/>
    </location>
</feature>
<evidence type="ECO:0000256" key="1">
    <source>
        <dbReference type="ARBA" id="ARBA00004141"/>
    </source>
</evidence>
<dbReference type="AlphaFoldDB" id="A0AAD8AYK7"/>
<feature type="transmembrane region" description="Helical" evidence="6">
    <location>
        <begin position="470"/>
        <end position="490"/>
    </location>
</feature>
<comment type="similarity">
    <text evidence="2">Belongs to the ZIP transporter (TC 2.A.5) family.</text>
</comment>
<dbReference type="GO" id="GO:0005886">
    <property type="term" value="C:plasma membrane"/>
    <property type="evidence" value="ECO:0007669"/>
    <property type="project" value="TreeGrafter"/>
</dbReference>
<evidence type="ECO:0000256" key="7">
    <source>
        <dbReference type="SAM" id="SignalP"/>
    </source>
</evidence>
<keyword evidence="5 6" id="KW-0472">Membrane</keyword>
<dbReference type="InterPro" id="IPR050799">
    <property type="entry name" value="ZIP_Transporter"/>
</dbReference>
<evidence type="ECO:0000256" key="6">
    <source>
        <dbReference type="SAM" id="Phobius"/>
    </source>
</evidence>
<gene>
    <name evidence="8" type="ORF">Bpfe_026582</name>
</gene>
<protein>
    <submittedName>
        <fullName evidence="8">Zinc transporter ZIP14</fullName>
    </submittedName>
</protein>
<comment type="caution">
    <text evidence="8">The sequence shown here is derived from an EMBL/GenBank/DDBJ whole genome shotgun (WGS) entry which is preliminary data.</text>
</comment>
<evidence type="ECO:0000256" key="2">
    <source>
        <dbReference type="ARBA" id="ARBA00006939"/>
    </source>
</evidence>
<feature type="transmembrane region" description="Helical" evidence="6">
    <location>
        <begin position="443"/>
        <end position="464"/>
    </location>
</feature>
<dbReference type="GO" id="GO:0071578">
    <property type="term" value="P:zinc ion import across plasma membrane"/>
    <property type="evidence" value="ECO:0007669"/>
    <property type="project" value="TreeGrafter"/>
</dbReference>
<accession>A0AAD8AYK7</accession>
<evidence type="ECO:0000313" key="9">
    <source>
        <dbReference type="Proteomes" id="UP001233172"/>
    </source>
</evidence>
<dbReference type="GO" id="GO:0030003">
    <property type="term" value="P:intracellular monoatomic cation homeostasis"/>
    <property type="evidence" value="ECO:0007669"/>
    <property type="project" value="TreeGrafter"/>
</dbReference>
<keyword evidence="4 6" id="KW-1133">Transmembrane helix</keyword>
<dbReference type="PANTHER" id="PTHR12191:SF37">
    <property type="entry name" value="ZINC TRANSPORTER FOI"/>
    <property type="match status" value="1"/>
</dbReference>
<feature type="transmembrane region" description="Helical" evidence="6">
    <location>
        <begin position="150"/>
        <end position="174"/>
    </location>
</feature>
<dbReference type="Proteomes" id="UP001233172">
    <property type="component" value="Unassembled WGS sequence"/>
</dbReference>
<keyword evidence="9" id="KW-1185">Reference proteome</keyword>
<organism evidence="8 9">
    <name type="scientific">Biomphalaria pfeifferi</name>
    <name type="common">Bloodfluke planorb</name>
    <name type="synonym">Freshwater snail</name>
    <dbReference type="NCBI Taxonomy" id="112525"/>
    <lineage>
        <taxon>Eukaryota</taxon>
        <taxon>Metazoa</taxon>
        <taxon>Spiralia</taxon>
        <taxon>Lophotrochozoa</taxon>
        <taxon>Mollusca</taxon>
        <taxon>Gastropoda</taxon>
        <taxon>Heterobranchia</taxon>
        <taxon>Euthyneura</taxon>
        <taxon>Panpulmonata</taxon>
        <taxon>Hygrophila</taxon>
        <taxon>Lymnaeoidea</taxon>
        <taxon>Planorbidae</taxon>
        <taxon>Biomphalaria</taxon>
    </lineage>
</organism>